<protein>
    <recommendedName>
        <fullName evidence="1">Sulfatase-modifying factor enzyme-like domain-containing protein</fullName>
    </recommendedName>
</protein>
<dbReference type="Gene3D" id="3.90.1580.10">
    <property type="entry name" value="paralog of FGE (formylglycine-generating enzyme)"/>
    <property type="match status" value="1"/>
</dbReference>
<name>A0AAN1WF10_9GAMM</name>
<dbReference type="SUPFAM" id="SSF56436">
    <property type="entry name" value="C-type lectin-like"/>
    <property type="match status" value="1"/>
</dbReference>
<dbReference type="InterPro" id="IPR042095">
    <property type="entry name" value="SUMF_sf"/>
</dbReference>
<reference evidence="2 3" key="1">
    <citation type="journal article" date="2022" name="IScience">
        <title>An ultrasensitive nanofiber-based assay for enzymatic hydrolysis and deep-sea microbial degradation of cellulose.</title>
        <authorList>
            <person name="Tsudome M."/>
            <person name="Tachioka M."/>
            <person name="Miyazaki M."/>
            <person name="Uchimura K."/>
            <person name="Tsuda M."/>
            <person name="Takaki Y."/>
            <person name="Deguchi S."/>
        </authorList>
    </citation>
    <scope>NUCLEOTIDE SEQUENCE [LARGE SCALE GENOMIC DNA]</scope>
    <source>
        <strain evidence="2 3">GE09</strain>
    </source>
</reference>
<dbReference type="Proteomes" id="UP001320119">
    <property type="component" value="Chromosome"/>
</dbReference>
<dbReference type="KEGG" id="marq:MARGE09_P0586"/>
<evidence type="ECO:0000259" key="1">
    <source>
        <dbReference type="Pfam" id="PF03781"/>
    </source>
</evidence>
<dbReference type="PANTHER" id="PTHR23150">
    <property type="entry name" value="SULFATASE MODIFYING FACTOR 1, 2"/>
    <property type="match status" value="1"/>
</dbReference>
<gene>
    <name evidence="2" type="ORF">MARGE09_P0586</name>
</gene>
<feature type="domain" description="Sulfatase-modifying factor enzyme-like" evidence="1">
    <location>
        <begin position="249"/>
        <end position="472"/>
    </location>
</feature>
<proteinExistence type="predicted"/>
<dbReference type="Pfam" id="PF03781">
    <property type="entry name" value="FGE-sulfatase"/>
    <property type="match status" value="1"/>
</dbReference>
<evidence type="ECO:0000313" key="3">
    <source>
        <dbReference type="Proteomes" id="UP001320119"/>
    </source>
</evidence>
<dbReference type="GO" id="GO:0120147">
    <property type="term" value="F:formylglycine-generating oxidase activity"/>
    <property type="evidence" value="ECO:0007669"/>
    <property type="project" value="TreeGrafter"/>
</dbReference>
<evidence type="ECO:0000313" key="2">
    <source>
        <dbReference type="EMBL" id="BCD96386.1"/>
    </source>
</evidence>
<dbReference type="RefSeq" id="WP_236985888.1">
    <property type="nucleotide sequence ID" value="NZ_AP023086.1"/>
</dbReference>
<keyword evidence="3" id="KW-1185">Reference proteome</keyword>
<organism evidence="2 3">
    <name type="scientific">Marinagarivorans cellulosilyticus</name>
    <dbReference type="NCBI Taxonomy" id="2721545"/>
    <lineage>
        <taxon>Bacteria</taxon>
        <taxon>Pseudomonadati</taxon>
        <taxon>Pseudomonadota</taxon>
        <taxon>Gammaproteobacteria</taxon>
        <taxon>Cellvibrionales</taxon>
        <taxon>Cellvibrionaceae</taxon>
        <taxon>Marinagarivorans</taxon>
    </lineage>
</organism>
<sequence length="474" mass="54005">MFANVSLLTLKKTAVYIAVVFISFGINISHAACDKTGHPNNLKPANLLQDIKREQYALNAERMALKNSVMFPMLESSTQRQALIFQEEITDKVIFPNSQTRRLNQQFAELSTAIQQDNCHQARQIAQTLITKITTMRANFNASKTLFQAKNATVQGKETLMMYRMMKSVNAPSPIADYAHKLNHQAQAALKQGDLVTALRKYQQAELTFNQYAFKEVVDGFKRNQEIAKEYTAAKLANIRSEVARYLEDHFIPIPAGSFLMGSNQNDSDEAPQHRVTLDAFKLGKTEIPFTLWDFCLEVRMCLHRPSDEHWGRGNHPVINISYSDIVERFIPWLTFITGKQYRLPTEAEWEYAARAGSTSDFAWGNNLDCTQAQFDDGFASTCATQKQKGTLVSQSFKPNAWGLFDMHGNVWEWVDSCYSKNYSQAKKSARQCQVTVLRGGSWKDGKDNLRSSNRFYFIKTARKNNFGFRLVEL</sequence>
<dbReference type="AlphaFoldDB" id="A0AAN1WF10"/>
<dbReference type="PANTHER" id="PTHR23150:SF19">
    <property type="entry name" value="FORMYLGLYCINE-GENERATING ENZYME"/>
    <property type="match status" value="1"/>
</dbReference>
<dbReference type="InterPro" id="IPR051043">
    <property type="entry name" value="Sulfatase_Mod_Factor_Kinase"/>
</dbReference>
<dbReference type="InterPro" id="IPR016187">
    <property type="entry name" value="CTDL_fold"/>
</dbReference>
<dbReference type="EMBL" id="AP023086">
    <property type="protein sequence ID" value="BCD96386.1"/>
    <property type="molecule type" value="Genomic_DNA"/>
</dbReference>
<dbReference type="InterPro" id="IPR005532">
    <property type="entry name" value="SUMF_dom"/>
</dbReference>
<accession>A0AAN1WF10</accession>